<evidence type="ECO:0000313" key="2">
    <source>
        <dbReference type="Proteomes" id="UP001142489"/>
    </source>
</evidence>
<organism evidence="1 2">
    <name type="scientific">Phrynocephalus forsythii</name>
    <dbReference type="NCBI Taxonomy" id="171643"/>
    <lineage>
        <taxon>Eukaryota</taxon>
        <taxon>Metazoa</taxon>
        <taxon>Chordata</taxon>
        <taxon>Craniata</taxon>
        <taxon>Vertebrata</taxon>
        <taxon>Euteleostomi</taxon>
        <taxon>Lepidosauria</taxon>
        <taxon>Squamata</taxon>
        <taxon>Bifurcata</taxon>
        <taxon>Unidentata</taxon>
        <taxon>Episquamata</taxon>
        <taxon>Toxicofera</taxon>
        <taxon>Iguania</taxon>
        <taxon>Acrodonta</taxon>
        <taxon>Agamidae</taxon>
        <taxon>Agaminae</taxon>
        <taxon>Phrynocephalus</taxon>
    </lineage>
</organism>
<dbReference type="Proteomes" id="UP001142489">
    <property type="component" value="Unassembled WGS sequence"/>
</dbReference>
<reference evidence="1" key="1">
    <citation type="journal article" date="2023" name="DNA Res.">
        <title>Chromosome-level genome assembly of Phrynocephalus forsythii using third-generation DNA sequencing and Hi-C analysis.</title>
        <authorList>
            <person name="Qi Y."/>
            <person name="Zhao W."/>
            <person name="Zhao Y."/>
            <person name="Niu C."/>
            <person name="Cao S."/>
            <person name="Zhang Y."/>
        </authorList>
    </citation>
    <scope>NUCLEOTIDE SEQUENCE</scope>
    <source>
        <tissue evidence="1">Muscle</tissue>
    </source>
</reference>
<protein>
    <submittedName>
        <fullName evidence="1">Uncharacterized protein</fullName>
    </submittedName>
</protein>
<keyword evidence="2" id="KW-1185">Reference proteome</keyword>
<accession>A0A9Q0XGA3</accession>
<gene>
    <name evidence="1" type="ORF">JRQ81_006186</name>
</gene>
<name>A0A9Q0XGA3_9SAUR</name>
<evidence type="ECO:0000313" key="1">
    <source>
        <dbReference type="EMBL" id="KAJ7311871.1"/>
    </source>
</evidence>
<proteinExistence type="predicted"/>
<sequence length="77" mass="8452">MAETDPKTVQDLTAVVRAACLRLTNWDNGDPSCKIRGANPVAADAGQVSNHVGPDNRPKYPFLFFYHFSRGFAVNTI</sequence>
<dbReference type="EMBL" id="JAPFRF010000013">
    <property type="protein sequence ID" value="KAJ7311871.1"/>
    <property type="molecule type" value="Genomic_DNA"/>
</dbReference>
<comment type="caution">
    <text evidence="1">The sequence shown here is derived from an EMBL/GenBank/DDBJ whole genome shotgun (WGS) entry which is preliminary data.</text>
</comment>
<dbReference type="AlphaFoldDB" id="A0A9Q0XGA3"/>